<reference evidence="1 2" key="1">
    <citation type="journal article" date="2013" name="Stand. Genomic Sci.">
        <title>Genome sequence of the reddish-pigmented Rubellimicrobium thermophilum type strain (DSM 16684(T)), a member of the Roseobacter clade.</title>
        <authorList>
            <person name="Fiebig A."/>
            <person name="Riedel T."/>
            <person name="Gronow S."/>
            <person name="Petersen J."/>
            <person name="Klenk H.P."/>
            <person name="Goker M."/>
        </authorList>
    </citation>
    <scope>NUCLEOTIDE SEQUENCE [LARGE SCALE GENOMIC DNA]</scope>
    <source>
        <strain evidence="1 2">DSM 16684</strain>
    </source>
</reference>
<accession>S9R2M9</accession>
<gene>
    <name evidence="1" type="ORF">ruthe_00956</name>
</gene>
<proteinExistence type="predicted"/>
<evidence type="ECO:0000313" key="1">
    <source>
        <dbReference type="EMBL" id="EPX86147.1"/>
    </source>
</evidence>
<dbReference type="EMBL" id="AOLV01000010">
    <property type="protein sequence ID" value="EPX86147.1"/>
    <property type="molecule type" value="Genomic_DNA"/>
</dbReference>
<dbReference type="OrthoDB" id="7864872at2"/>
<dbReference type="RefSeq" id="WP_021097055.1">
    <property type="nucleotide sequence ID" value="NZ_KE557320.1"/>
</dbReference>
<protein>
    <submittedName>
        <fullName evidence="1">Uncharacterized protein</fullName>
    </submittedName>
</protein>
<keyword evidence="2" id="KW-1185">Reference proteome</keyword>
<dbReference type="AlphaFoldDB" id="S9R2M9"/>
<name>S9R2M9_9RHOB</name>
<evidence type="ECO:0000313" key="2">
    <source>
        <dbReference type="Proteomes" id="UP000015346"/>
    </source>
</evidence>
<sequence length="108" mass="12077">MILVIGNLRSWHAEGRILPEIEGFHFARFEDLSADLLHALKPDLVLSPLMGEDFDALDVAQRLDALGYAGRYRALTNPVPDPDAIRAEMRSVAPDLDFDLFVINDSRS</sequence>
<dbReference type="HOGENOM" id="CLU_155829_0_0_5"/>
<organism evidence="1 2">
    <name type="scientific">Rubellimicrobium thermophilum DSM 16684</name>
    <dbReference type="NCBI Taxonomy" id="1123069"/>
    <lineage>
        <taxon>Bacteria</taxon>
        <taxon>Pseudomonadati</taxon>
        <taxon>Pseudomonadota</taxon>
        <taxon>Alphaproteobacteria</taxon>
        <taxon>Rhodobacterales</taxon>
        <taxon>Roseobacteraceae</taxon>
        <taxon>Rubellimicrobium</taxon>
    </lineage>
</organism>
<comment type="caution">
    <text evidence="1">The sequence shown here is derived from an EMBL/GenBank/DDBJ whole genome shotgun (WGS) entry which is preliminary data.</text>
</comment>
<dbReference type="STRING" id="1123069.ruthe_00956"/>
<dbReference type="Proteomes" id="UP000015346">
    <property type="component" value="Unassembled WGS sequence"/>
</dbReference>